<accession>A0A926P456</accession>
<dbReference type="CDD" id="cd00082">
    <property type="entry name" value="HisKA"/>
    <property type="match status" value="1"/>
</dbReference>
<dbReference type="InterPro" id="IPR050428">
    <property type="entry name" value="TCS_sensor_his_kinase"/>
</dbReference>
<comment type="subcellular location">
    <subcellularLocation>
        <location evidence="2">Membrane</location>
    </subcellularLocation>
</comment>
<evidence type="ECO:0000256" key="7">
    <source>
        <dbReference type="ARBA" id="ARBA00022777"/>
    </source>
</evidence>
<evidence type="ECO:0000313" key="14">
    <source>
        <dbReference type="EMBL" id="MBD1548983.1"/>
    </source>
</evidence>
<dbReference type="Pfam" id="PF02518">
    <property type="entry name" value="HATPase_c"/>
    <property type="match status" value="1"/>
</dbReference>
<dbReference type="RefSeq" id="WP_190293665.1">
    <property type="nucleotide sequence ID" value="NZ_JABFCZ010000028.1"/>
</dbReference>
<dbReference type="PROSITE" id="PS50109">
    <property type="entry name" value="HIS_KIN"/>
    <property type="match status" value="1"/>
</dbReference>
<dbReference type="GO" id="GO:0000155">
    <property type="term" value="F:phosphorelay sensor kinase activity"/>
    <property type="evidence" value="ECO:0007669"/>
    <property type="project" value="InterPro"/>
</dbReference>
<dbReference type="InterPro" id="IPR036097">
    <property type="entry name" value="HisK_dim/P_sf"/>
</dbReference>
<evidence type="ECO:0000256" key="6">
    <source>
        <dbReference type="ARBA" id="ARBA00022692"/>
    </source>
</evidence>
<comment type="catalytic activity">
    <reaction evidence="1">
        <text>ATP + protein L-histidine = ADP + protein N-phospho-L-histidine.</text>
        <dbReference type="EC" id="2.7.13.3"/>
    </reaction>
</comment>
<dbReference type="InterPro" id="IPR036890">
    <property type="entry name" value="HATPase_C_sf"/>
</dbReference>
<feature type="domain" description="Histidine kinase" evidence="12">
    <location>
        <begin position="238"/>
        <end position="452"/>
    </location>
</feature>
<evidence type="ECO:0000259" key="12">
    <source>
        <dbReference type="PROSITE" id="PS50109"/>
    </source>
</evidence>
<evidence type="ECO:0000256" key="5">
    <source>
        <dbReference type="ARBA" id="ARBA00022679"/>
    </source>
</evidence>
<dbReference type="EMBL" id="JABFCZ010000028">
    <property type="protein sequence ID" value="MBD1548983.1"/>
    <property type="molecule type" value="Genomic_DNA"/>
</dbReference>
<dbReference type="InterPro" id="IPR003594">
    <property type="entry name" value="HATPase_dom"/>
</dbReference>
<dbReference type="InterPro" id="IPR005467">
    <property type="entry name" value="His_kinase_dom"/>
</dbReference>
<dbReference type="InterPro" id="IPR004358">
    <property type="entry name" value="Sig_transdc_His_kin-like_C"/>
</dbReference>
<evidence type="ECO:0000256" key="2">
    <source>
        <dbReference type="ARBA" id="ARBA00004370"/>
    </source>
</evidence>
<evidence type="ECO:0000256" key="9">
    <source>
        <dbReference type="ARBA" id="ARBA00023012"/>
    </source>
</evidence>
<evidence type="ECO:0000256" key="1">
    <source>
        <dbReference type="ARBA" id="ARBA00000085"/>
    </source>
</evidence>
<feature type="transmembrane region" description="Helical" evidence="11">
    <location>
        <begin position="157"/>
        <end position="177"/>
    </location>
</feature>
<dbReference type="InterPro" id="IPR003660">
    <property type="entry name" value="HAMP_dom"/>
</dbReference>
<keyword evidence="5" id="KW-0808">Transferase</keyword>
<reference evidence="14" key="1">
    <citation type="submission" date="2020-05" db="EMBL/GenBank/DDBJ databases">
        <title>Identification of trans-AT polyketide cluster in two marine bacteria, producers of a novel glutaramide-containing polyketide sesbanimide D and analogs.</title>
        <authorList>
            <person name="Kacar D."/>
            <person name="Rodriguez P."/>
            <person name="Canedo L."/>
            <person name="Gonzalez E."/>
            <person name="Galan B."/>
            <person name="De La Calle F."/>
            <person name="Garcia J.L."/>
        </authorList>
    </citation>
    <scope>NUCLEOTIDE SEQUENCE</scope>
    <source>
        <strain evidence="14">PHM038</strain>
    </source>
</reference>
<evidence type="ECO:0000256" key="3">
    <source>
        <dbReference type="ARBA" id="ARBA00012438"/>
    </source>
</evidence>
<evidence type="ECO:0000313" key="15">
    <source>
        <dbReference type="Proteomes" id="UP000598467"/>
    </source>
</evidence>
<keyword evidence="4" id="KW-0597">Phosphoprotein</keyword>
<dbReference type="Gene3D" id="3.30.565.10">
    <property type="entry name" value="Histidine kinase-like ATPase, C-terminal domain"/>
    <property type="match status" value="1"/>
</dbReference>
<keyword evidence="7 14" id="KW-0418">Kinase</keyword>
<protein>
    <recommendedName>
        <fullName evidence="3">histidine kinase</fullName>
        <ecNumber evidence="3">2.7.13.3</ecNumber>
    </recommendedName>
</protein>
<name>A0A926P456_9HYPH</name>
<dbReference type="Gene3D" id="1.10.287.130">
    <property type="match status" value="1"/>
</dbReference>
<organism evidence="14 15">
    <name type="scientific">Roseibium aggregatum</name>
    <dbReference type="NCBI Taxonomy" id="187304"/>
    <lineage>
        <taxon>Bacteria</taxon>
        <taxon>Pseudomonadati</taxon>
        <taxon>Pseudomonadota</taxon>
        <taxon>Alphaproteobacteria</taxon>
        <taxon>Hyphomicrobiales</taxon>
        <taxon>Stappiaceae</taxon>
        <taxon>Roseibium</taxon>
    </lineage>
</organism>
<keyword evidence="8 11" id="KW-1133">Transmembrane helix</keyword>
<proteinExistence type="predicted"/>
<dbReference type="InterPro" id="IPR003661">
    <property type="entry name" value="HisK_dim/P_dom"/>
</dbReference>
<feature type="transmembrane region" description="Helical" evidence="11">
    <location>
        <begin position="12"/>
        <end position="37"/>
    </location>
</feature>
<dbReference type="PROSITE" id="PS50885">
    <property type="entry name" value="HAMP"/>
    <property type="match status" value="1"/>
</dbReference>
<keyword evidence="6 11" id="KW-0812">Transmembrane</keyword>
<evidence type="ECO:0000256" key="10">
    <source>
        <dbReference type="ARBA" id="ARBA00023136"/>
    </source>
</evidence>
<dbReference type="PANTHER" id="PTHR45436">
    <property type="entry name" value="SENSOR HISTIDINE KINASE YKOH"/>
    <property type="match status" value="1"/>
</dbReference>
<dbReference type="SUPFAM" id="SSF47384">
    <property type="entry name" value="Homodimeric domain of signal transducing histidine kinase"/>
    <property type="match status" value="1"/>
</dbReference>
<dbReference type="SMART" id="SM00387">
    <property type="entry name" value="HATPase_c"/>
    <property type="match status" value="1"/>
</dbReference>
<dbReference type="GO" id="GO:0005886">
    <property type="term" value="C:plasma membrane"/>
    <property type="evidence" value="ECO:0007669"/>
    <property type="project" value="TreeGrafter"/>
</dbReference>
<comment type="caution">
    <text evidence="14">The sequence shown here is derived from an EMBL/GenBank/DDBJ whole genome shotgun (WGS) entry which is preliminary data.</text>
</comment>
<dbReference type="EC" id="2.7.13.3" evidence="3"/>
<sequence>MRRADIFRSSGFRIAILYTGLFLVAAVIAGAASYLVIRQELVLRHDRSVEQDYRFFEGIYRASGRTDLIDTAKAQAAAARADDKVILLLDETGAKLAGNVNPVDGLPQSGEVSAALLGLNGDYDYFVIKRKLGDVTVIVGSSGEDVSEVEELFFQGASWAALLLVAISLSGGLALAVRMNGRISEIRQALKEVAGGRFDIRMPKSKAGDDIDRLTTLIDSTISRLGAAVAINRQITTDIAHDLKTPMNRLRIEIEDALARSEDGLPVADQLTAMEKETAGILATFDALLRIAQIESGARKARFEPVNLAALLSDVVELYDAHAEETGARLALEAPADLPTVPGDRELLAQLFANLIDNGLKHGGETPTIGIVARADAQEVTVRVADDGPGIPMEDREKVFRRLYRLEKSRTTPGTGLGLSLVKAITDLHDAGITLENAEPGLAVTIRFPVSQSR</sequence>
<dbReference type="Proteomes" id="UP000598467">
    <property type="component" value="Unassembled WGS sequence"/>
</dbReference>
<dbReference type="CDD" id="cd00075">
    <property type="entry name" value="HATPase"/>
    <property type="match status" value="1"/>
</dbReference>
<evidence type="ECO:0000256" key="8">
    <source>
        <dbReference type="ARBA" id="ARBA00022989"/>
    </source>
</evidence>
<evidence type="ECO:0000256" key="4">
    <source>
        <dbReference type="ARBA" id="ARBA00022553"/>
    </source>
</evidence>
<feature type="domain" description="HAMP" evidence="13">
    <location>
        <begin position="177"/>
        <end position="230"/>
    </location>
</feature>
<evidence type="ECO:0000256" key="11">
    <source>
        <dbReference type="SAM" id="Phobius"/>
    </source>
</evidence>
<evidence type="ECO:0000259" key="13">
    <source>
        <dbReference type="PROSITE" id="PS50885"/>
    </source>
</evidence>
<dbReference type="SUPFAM" id="SSF55874">
    <property type="entry name" value="ATPase domain of HSP90 chaperone/DNA topoisomerase II/histidine kinase"/>
    <property type="match status" value="1"/>
</dbReference>
<dbReference type="PANTHER" id="PTHR45436:SF8">
    <property type="entry name" value="HISTIDINE KINASE"/>
    <property type="match status" value="1"/>
</dbReference>
<dbReference type="SMART" id="SM00388">
    <property type="entry name" value="HisKA"/>
    <property type="match status" value="1"/>
</dbReference>
<keyword evidence="9" id="KW-0902">Two-component regulatory system</keyword>
<gene>
    <name evidence="14" type="ORF">HK439_22210</name>
</gene>
<keyword evidence="10 11" id="KW-0472">Membrane</keyword>
<dbReference type="AlphaFoldDB" id="A0A926P456"/>
<dbReference type="PRINTS" id="PR00344">
    <property type="entry name" value="BCTRLSENSOR"/>
</dbReference>